<accession>A0AA35RIW2</accession>
<gene>
    <name evidence="1" type="ORF">GBAR_LOCUS7914</name>
</gene>
<dbReference type="Proteomes" id="UP001174909">
    <property type="component" value="Unassembled WGS sequence"/>
</dbReference>
<proteinExistence type="predicted"/>
<keyword evidence="2" id="KW-1185">Reference proteome</keyword>
<organism evidence="1 2">
    <name type="scientific">Geodia barretti</name>
    <name type="common">Barrett's horny sponge</name>
    <dbReference type="NCBI Taxonomy" id="519541"/>
    <lineage>
        <taxon>Eukaryota</taxon>
        <taxon>Metazoa</taxon>
        <taxon>Porifera</taxon>
        <taxon>Demospongiae</taxon>
        <taxon>Heteroscleromorpha</taxon>
        <taxon>Tetractinellida</taxon>
        <taxon>Astrophorina</taxon>
        <taxon>Geodiidae</taxon>
        <taxon>Geodia</taxon>
    </lineage>
</organism>
<dbReference type="AlphaFoldDB" id="A0AA35RIW2"/>
<reference evidence="1" key="1">
    <citation type="submission" date="2023-03" db="EMBL/GenBank/DDBJ databases">
        <authorList>
            <person name="Steffen K."/>
            <person name="Cardenas P."/>
        </authorList>
    </citation>
    <scope>NUCLEOTIDE SEQUENCE</scope>
</reference>
<feature type="non-terminal residue" evidence="1">
    <location>
        <position position="178"/>
    </location>
</feature>
<protein>
    <submittedName>
        <fullName evidence="1">Protein MON2 homolog</fullName>
    </submittedName>
</protein>
<evidence type="ECO:0000313" key="1">
    <source>
        <dbReference type="EMBL" id="CAI8012314.1"/>
    </source>
</evidence>
<comment type="caution">
    <text evidence="1">The sequence shown here is derived from an EMBL/GenBank/DDBJ whole genome shotgun (WGS) entry which is preliminary data.</text>
</comment>
<name>A0AA35RIW2_GEOBA</name>
<sequence length="178" mass="19702">LSGASLDHLISALCQLSLDEVSSSPNREPSLFAMTSLLETGVANLERIDLIWPPITSHFIEVCSSSEATLRGFAADSLSSLIRSALPLAKNQVPYLPLFPPIWPVSFISTCPHDSLYLSSSTPPSFRPPKPGETTIHFLFSSFYVHKFQTINMTACVYTHLKFSMCKHDCFNHNSLII</sequence>
<evidence type="ECO:0000313" key="2">
    <source>
        <dbReference type="Proteomes" id="UP001174909"/>
    </source>
</evidence>
<dbReference type="EMBL" id="CASHTH010001177">
    <property type="protein sequence ID" value="CAI8012314.1"/>
    <property type="molecule type" value="Genomic_DNA"/>
</dbReference>
<feature type="non-terminal residue" evidence="1">
    <location>
        <position position="1"/>
    </location>
</feature>